<dbReference type="PANTHER" id="PTHR43685:SF2">
    <property type="entry name" value="GLYCOSYLTRANSFERASE 2-LIKE DOMAIN-CONTAINING PROTEIN"/>
    <property type="match status" value="1"/>
</dbReference>
<name>A0A563DG79_9FLAO</name>
<dbReference type="EMBL" id="SELH01000016">
    <property type="protein sequence ID" value="TWP29031.1"/>
    <property type="molecule type" value="Genomic_DNA"/>
</dbReference>
<dbReference type="InterPro" id="IPR001173">
    <property type="entry name" value="Glyco_trans_2-like"/>
</dbReference>
<dbReference type="OrthoDB" id="9771846at2"/>
<dbReference type="AlphaFoldDB" id="A0A563DG79"/>
<organism evidence="2 3">
    <name type="scientific">Apibacter muscae</name>
    <dbReference type="NCBI Taxonomy" id="2509004"/>
    <lineage>
        <taxon>Bacteria</taxon>
        <taxon>Pseudomonadati</taxon>
        <taxon>Bacteroidota</taxon>
        <taxon>Flavobacteriia</taxon>
        <taxon>Flavobacteriales</taxon>
        <taxon>Weeksellaceae</taxon>
        <taxon>Apibacter</taxon>
    </lineage>
</organism>
<dbReference type="GO" id="GO:0016740">
    <property type="term" value="F:transferase activity"/>
    <property type="evidence" value="ECO:0007669"/>
    <property type="project" value="UniProtKB-KW"/>
</dbReference>
<dbReference type="InterPro" id="IPR029044">
    <property type="entry name" value="Nucleotide-diphossugar_trans"/>
</dbReference>
<reference evidence="2 3" key="1">
    <citation type="submission" date="2019-02" db="EMBL/GenBank/DDBJ databases">
        <title>Apibacter muscae sp. nov.: a novel member of the house fly microbiota.</title>
        <authorList>
            <person name="Park R."/>
        </authorList>
    </citation>
    <scope>NUCLEOTIDE SEQUENCE [LARGE SCALE GENOMIC DNA]</scope>
    <source>
        <strain evidence="2 3">AL1</strain>
    </source>
</reference>
<dbReference type="Proteomes" id="UP000319499">
    <property type="component" value="Unassembled WGS sequence"/>
</dbReference>
<keyword evidence="2" id="KW-0808">Transferase</keyword>
<protein>
    <submittedName>
        <fullName evidence="2">Glycosyltransferase</fullName>
    </submittedName>
</protein>
<feature type="domain" description="Glycosyltransferase 2-like" evidence="1">
    <location>
        <begin position="8"/>
        <end position="176"/>
    </location>
</feature>
<comment type="caution">
    <text evidence="2">The sequence shown here is derived from an EMBL/GenBank/DDBJ whole genome shotgun (WGS) entry which is preliminary data.</text>
</comment>
<dbReference type="InterPro" id="IPR050834">
    <property type="entry name" value="Glycosyltransf_2"/>
</dbReference>
<accession>A0A563DG79</accession>
<dbReference type="Pfam" id="PF00535">
    <property type="entry name" value="Glycos_transf_2"/>
    <property type="match status" value="1"/>
</dbReference>
<dbReference type="Gene3D" id="3.90.550.10">
    <property type="entry name" value="Spore Coat Polysaccharide Biosynthesis Protein SpsA, Chain A"/>
    <property type="match status" value="1"/>
</dbReference>
<dbReference type="PANTHER" id="PTHR43685">
    <property type="entry name" value="GLYCOSYLTRANSFERASE"/>
    <property type="match status" value="1"/>
</dbReference>
<gene>
    <name evidence="2" type="ORF">ETU09_04110</name>
</gene>
<keyword evidence="3" id="KW-1185">Reference proteome</keyword>
<dbReference type="RefSeq" id="WP_146261853.1">
    <property type="nucleotide sequence ID" value="NZ_SELG01000031.1"/>
</dbReference>
<dbReference type="SUPFAM" id="SSF53448">
    <property type="entry name" value="Nucleotide-diphospho-sugar transferases"/>
    <property type="match status" value="1"/>
</dbReference>
<evidence type="ECO:0000313" key="2">
    <source>
        <dbReference type="EMBL" id="TWP29031.1"/>
    </source>
</evidence>
<evidence type="ECO:0000259" key="1">
    <source>
        <dbReference type="Pfam" id="PF00535"/>
    </source>
</evidence>
<sequence>MNNTIVTVIVTYNRLELLKKCIQSLKDQTLNTHILVVNNGSTDGTKNWLLEQKDIVVINQENEGGAGGFYRGMKEAYERGYDWIWVMDDDAFPEKDCLNKLMLYSGEARVLAPLVIENENIDKLHRGRINFDRINIPIFQIPINNYDLFQDKNISITIDFISFIGLLMNRDIIEEVGYPKKEYFIFNDDVEYSLRIKKKGIKCLLIKNTCIYHKKYEINKFELGNYKFFRKEVKNIFFYKKFKKEKKIPYFRLLEFRNSIINVLDYSNKITTNKIFIIIYFLKQSLKSLFIFKEGKKTVFLLYISLIQGLHRNINNKKIKDYYDK</sequence>
<evidence type="ECO:0000313" key="3">
    <source>
        <dbReference type="Proteomes" id="UP000319499"/>
    </source>
</evidence>
<proteinExistence type="predicted"/>